<accession>A0A2R5G7W9</accession>
<evidence type="ECO:0000256" key="2">
    <source>
        <dbReference type="ARBA" id="ARBA00023043"/>
    </source>
</evidence>
<evidence type="ECO:0000313" key="4">
    <source>
        <dbReference type="EMBL" id="GBG23794.1"/>
    </source>
</evidence>
<dbReference type="Pfam" id="PF00023">
    <property type="entry name" value="Ank"/>
    <property type="match status" value="2"/>
</dbReference>
<dbReference type="EMBL" id="BEYU01000001">
    <property type="protein sequence ID" value="GBG23794.1"/>
    <property type="molecule type" value="Genomic_DNA"/>
</dbReference>
<feature type="repeat" description="ANK" evidence="3">
    <location>
        <begin position="920"/>
        <end position="947"/>
    </location>
</feature>
<dbReference type="PRINTS" id="PR01415">
    <property type="entry name" value="ANKYRIN"/>
</dbReference>
<dbReference type="Pfam" id="PF12796">
    <property type="entry name" value="Ank_2"/>
    <property type="match status" value="6"/>
</dbReference>
<dbReference type="InterPro" id="IPR002110">
    <property type="entry name" value="Ankyrin_rpt"/>
</dbReference>
<keyword evidence="5" id="KW-1185">Reference proteome</keyword>
<proteinExistence type="predicted"/>
<dbReference type="InterPro" id="IPR036770">
    <property type="entry name" value="Ankyrin_rpt-contain_sf"/>
</dbReference>
<feature type="repeat" description="ANK" evidence="3">
    <location>
        <begin position="573"/>
        <end position="605"/>
    </location>
</feature>
<dbReference type="SUPFAM" id="SSF48403">
    <property type="entry name" value="Ankyrin repeat"/>
    <property type="match status" value="3"/>
</dbReference>
<dbReference type="Gene3D" id="1.25.40.20">
    <property type="entry name" value="Ankyrin repeat-containing domain"/>
    <property type="match status" value="6"/>
</dbReference>
<gene>
    <name evidence="4" type="ORF">FCC1311_000142</name>
</gene>
<feature type="repeat" description="ANK" evidence="3">
    <location>
        <begin position="538"/>
        <end position="570"/>
    </location>
</feature>
<feature type="repeat" description="ANK" evidence="3">
    <location>
        <begin position="639"/>
        <end position="671"/>
    </location>
</feature>
<dbReference type="InParanoid" id="A0A2R5G7W9"/>
<dbReference type="AlphaFoldDB" id="A0A2R5G7W9"/>
<dbReference type="OrthoDB" id="194358at2759"/>
<feature type="repeat" description="ANK" evidence="3">
    <location>
        <begin position="357"/>
        <end position="389"/>
    </location>
</feature>
<feature type="repeat" description="ANK" evidence="3">
    <location>
        <begin position="390"/>
        <end position="422"/>
    </location>
</feature>
<reference evidence="4 5" key="1">
    <citation type="submission" date="2017-12" db="EMBL/GenBank/DDBJ databases">
        <title>Sequencing, de novo assembly and annotation of complete genome of a new Thraustochytrid species, strain FCC1311.</title>
        <authorList>
            <person name="Sedici K."/>
            <person name="Godart F."/>
            <person name="Aiese Cigliano R."/>
            <person name="Sanseverino W."/>
            <person name="Barakat M."/>
            <person name="Ortet P."/>
            <person name="Marechal E."/>
            <person name="Cagnac O."/>
            <person name="Amato A."/>
        </authorList>
    </citation>
    <scope>NUCLEOTIDE SEQUENCE [LARGE SCALE GENOMIC DNA]</scope>
</reference>
<dbReference type="PANTHER" id="PTHR24173:SF74">
    <property type="entry name" value="ANKYRIN REPEAT DOMAIN-CONTAINING PROTEIN 16"/>
    <property type="match status" value="1"/>
</dbReference>
<dbReference type="PROSITE" id="PS50297">
    <property type="entry name" value="ANK_REP_REGION"/>
    <property type="match status" value="7"/>
</dbReference>
<keyword evidence="1" id="KW-0677">Repeat</keyword>
<evidence type="ECO:0000313" key="5">
    <source>
        <dbReference type="Proteomes" id="UP000241890"/>
    </source>
</evidence>
<organism evidence="4 5">
    <name type="scientific">Hondaea fermentalgiana</name>
    <dbReference type="NCBI Taxonomy" id="2315210"/>
    <lineage>
        <taxon>Eukaryota</taxon>
        <taxon>Sar</taxon>
        <taxon>Stramenopiles</taxon>
        <taxon>Bigyra</taxon>
        <taxon>Labyrinthulomycetes</taxon>
        <taxon>Thraustochytrida</taxon>
        <taxon>Thraustochytriidae</taxon>
        <taxon>Hondaea</taxon>
    </lineage>
</organism>
<dbReference type="Proteomes" id="UP000241890">
    <property type="component" value="Unassembled WGS sequence"/>
</dbReference>
<dbReference type="SMART" id="SM00248">
    <property type="entry name" value="ANK"/>
    <property type="match status" value="20"/>
</dbReference>
<dbReference type="PANTHER" id="PTHR24173">
    <property type="entry name" value="ANKYRIN REPEAT CONTAINING"/>
    <property type="match status" value="1"/>
</dbReference>
<name>A0A2R5G7W9_9STRA</name>
<dbReference type="PROSITE" id="PS50088">
    <property type="entry name" value="ANK_REPEAT"/>
    <property type="match status" value="8"/>
</dbReference>
<sequence>MLLSRDVELKVREKALQLAVQKNNVNLARLFVEHGMDFIFLRTPPRYFDQTYYFLDKGKREFTPVGLSDPKTRSADMIELLLDHGGGNVDDINENGQSVLIQASLHGDMELAQLLISRAMACFQRLLDYGVNVHAPGIGSTAFDMACISSHFGMAKILLEKGVLTKSNEHMQTYLQMALHSACGASNLDMVKYFIENGAMADLDCLTEAFFRSELSLMHAIRNLHSDIVEELLQDGANLDMHDAQVSLFDVALEFRRHSTSRAEEMISWLFNRGAYVDFSCLKSSKAQTALKIAYDAGFVENLVANEDLAGIRAAVQQDAKLLEWIPKPLHHASRQGLDKVMEVLLDLGANVASEENGITALSVACTNGHVDAARLLLDRGADVNYSGYSDEFPLLGACREGHIEIVRMLLDRGAHVNICEYSDECPLLGACREGHIEVVRMLLNRDDKIQNREKALGIAVEKKNADLARLFVQHGMNFECLRNPFDYVGEDHNEDPYFWPKRELTLVGRAGEEEQSQEMIELFLDHGGGNVDDVDRDEFTALKYACLRGQYKLAKFLIERGAEISFDPDGTDYTSPLIIACEQSHESIVELLLDHGAHTDAPYGRDTPLMITCENGAMVSFKKLLTCDDVCIDEQNRDGCTALMIACANGHLEMVKLLLKRGAEVDMQDHKGRRALAYSANEACIQCLLEHSVRLGPRAISDEELLGIVSSRGCTSMVKELLEKGVNVNCKDRGGFTPLMRAASGTTYAKAKTLENKNFVTIAKSLVSQGAEVNAVNKRGQTALELTACKNLAHFLLDQGATYDPSHTGVYSIFSRSCEEGWVDLTRRCLQQVHKSDASKNMMDCLVDACRNQRTEIVKLLLDNGADPKAGFENWRKKAWLLKEVCVGKVNNHKLDLVQLLLQSYVCSNVKDKTAVACALHGAYEVGDLETARLLVQHGADLVVET</sequence>
<comment type="caution">
    <text evidence="4">The sequence shown here is derived from an EMBL/GenBank/DDBJ whole genome shotgun (WGS) entry which is preliminary data.</text>
</comment>
<evidence type="ECO:0000256" key="1">
    <source>
        <dbReference type="ARBA" id="ARBA00022737"/>
    </source>
</evidence>
<keyword evidence="2 3" id="KW-0040">ANK repeat</keyword>
<evidence type="ECO:0000256" key="3">
    <source>
        <dbReference type="PROSITE-ProRule" id="PRU00023"/>
    </source>
</evidence>
<protein>
    <submittedName>
        <fullName evidence="4">Ankyrin repeat domain-containing protein 50</fullName>
    </submittedName>
</protein>
<feature type="repeat" description="ANK" evidence="3">
    <location>
        <begin position="329"/>
        <end position="357"/>
    </location>
</feature>
<feature type="repeat" description="ANK" evidence="3">
    <location>
        <begin position="212"/>
        <end position="244"/>
    </location>
</feature>